<dbReference type="PANTHER" id="PTHR12835">
    <property type="entry name" value="BIOTIN PROTEIN LIGASE"/>
    <property type="match status" value="1"/>
</dbReference>
<dbReference type="Proteomes" id="UP001157134">
    <property type="component" value="Unassembled WGS sequence"/>
</dbReference>
<accession>A0ABQ6HJK8</accession>
<keyword evidence="9" id="KW-1185">Reference proteome</keyword>
<comment type="catalytic activity">
    <reaction evidence="5 6">
        <text>biotin + L-lysyl-[protein] + ATP = N(6)-biotinyl-L-lysyl-[protein] + AMP + diphosphate + H(+)</text>
        <dbReference type="Rhea" id="RHEA:11756"/>
        <dbReference type="Rhea" id="RHEA-COMP:9752"/>
        <dbReference type="Rhea" id="RHEA-COMP:10505"/>
        <dbReference type="ChEBI" id="CHEBI:15378"/>
        <dbReference type="ChEBI" id="CHEBI:29969"/>
        <dbReference type="ChEBI" id="CHEBI:30616"/>
        <dbReference type="ChEBI" id="CHEBI:33019"/>
        <dbReference type="ChEBI" id="CHEBI:57586"/>
        <dbReference type="ChEBI" id="CHEBI:83144"/>
        <dbReference type="ChEBI" id="CHEBI:456215"/>
        <dbReference type="EC" id="6.3.4.15"/>
    </reaction>
</comment>
<keyword evidence="6" id="KW-0804">Transcription</keyword>
<comment type="similarity">
    <text evidence="6">Belongs to the biotin--protein ligase family.</text>
</comment>
<dbReference type="Pfam" id="PF08279">
    <property type="entry name" value="HTH_11"/>
    <property type="match status" value="1"/>
</dbReference>
<dbReference type="NCBIfam" id="NF008847">
    <property type="entry name" value="PRK11886.1-2"/>
    <property type="match status" value="1"/>
</dbReference>
<dbReference type="EMBL" id="BSSV01000009">
    <property type="protein sequence ID" value="GLX87235.1"/>
    <property type="molecule type" value="Genomic_DNA"/>
</dbReference>
<evidence type="ECO:0000313" key="9">
    <source>
        <dbReference type="Proteomes" id="UP001157134"/>
    </source>
</evidence>
<evidence type="ECO:0000256" key="4">
    <source>
        <dbReference type="ARBA" id="ARBA00023267"/>
    </source>
</evidence>
<keyword evidence="6" id="KW-0805">Transcription regulation</keyword>
<name>A0ABQ6HJK8_9GAMM</name>
<dbReference type="CDD" id="cd16442">
    <property type="entry name" value="BPL"/>
    <property type="match status" value="1"/>
</dbReference>
<organism evidence="8 9">
    <name type="scientific">Thalassotalea loyana</name>
    <dbReference type="NCBI Taxonomy" id="280483"/>
    <lineage>
        <taxon>Bacteria</taxon>
        <taxon>Pseudomonadati</taxon>
        <taxon>Pseudomonadota</taxon>
        <taxon>Gammaproteobacteria</taxon>
        <taxon>Alteromonadales</taxon>
        <taxon>Colwelliaceae</taxon>
        <taxon>Thalassotalea</taxon>
    </lineage>
</organism>
<dbReference type="InterPro" id="IPR030855">
    <property type="entry name" value="Bifunct_BirA"/>
</dbReference>
<dbReference type="Pfam" id="PF03099">
    <property type="entry name" value="BPL_LplA_LipB"/>
    <property type="match status" value="1"/>
</dbReference>
<dbReference type="InterPro" id="IPR003142">
    <property type="entry name" value="BPL_C"/>
</dbReference>
<dbReference type="PROSITE" id="PS51733">
    <property type="entry name" value="BPL_LPL_CATALYTIC"/>
    <property type="match status" value="1"/>
</dbReference>
<dbReference type="InterPro" id="IPR036388">
    <property type="entry name" value="WH-like_DNA-bd_sf"/>
</dbReference>
<keyword evidence="3 6" id="KW-0067">ATP-binding</keyword>
<dbReference type="HAMAP" id="MF_00978">
    <property type="entry name" value="Bifunct_BirA"/>
    <property type="match status" value="1"/>
</dbReference>
<evidence type="ECO:0000256" key="3">
    <source>
        <dbReference type="ARBA" id="ARBA00022840"/>
    </source>
</evidence>
<feature type="binding site" evidence="6">
    <location>
        <position position="184"/>
    </location>
    <ligand>
        <name>biotin</name>
        <dbReference type="ChEBI" id="CHEBI:57586"/>
    </ligand>
</feature>
<dbReference type="PANTHER" id="PTHR12835:SF5">
    <property type="entry name" value="BIOTIN--PROTEIN LIGASE"/>
    <property type="match status" value="1"/>
</dbReference>
<dbReference type="Gene3D" id="3.30.930.10">
    <property type="entry name" value="Bira Bifunctional Protein, Domain 2"/>
    <property type="match status" value="1"/>
</dbReference>
<feature type="binding site" evidence="6">
    <location>
        <begin position="89"/>
        <end position="91"/>
    </location>
    <ligand>
        <name>biotin</name>
        <dbReference type="ChEBI" id="CHEBI:57586"/>
    </ligand>
</feature>
<dbReference type="EC" id="6.3.4.15" evidence="6"/>
<evidence type="ECO:0000256" key="2">
    <source>
        <dbReference type="ARBA" id="ARBA00022741"/>
    </source>
</evidence>
<dbReference type="InterPro" id="IPR036390">
    <property type="entry name" value="WH_DNA-bd_sf"/>
</dbReference>
<dbReference type="InterPro" id="IPR013196">
    <property type="entry name" value="HTH_11"/>
</dbReference>
<feature type="domain" description="BPL/LPL catalytic" evidence="7">
    <location>
        <begin position="71"/>
        <end position="255"/>
    </location>
</feature>
<dbReference type="InterPro" id="IPR004143">
    <property type="entry name" value="BPL_LPL_catalytic"/>
</dbReference>
<keyword evidence="2 6" id="KW-0547">Nucleotide-binding</keyword>
<dbReference type="InterPro" id="IPR008988">
    <property type="entry name" value="Transcriptional_repressor_C"/>
</dbReference>
<sequence length="321" mass="35397">MLREQILTTLSDGNFYSGEKLGEMYGVTRAAIAKHVKAINEMGVDVYSVHGKGYRLAEPLNLLNQGVIEEKIRQAGVNFSVDSHVIIDSTNSFLMRKLPHNTVHGDVCIAEYQSQGRGRRGRQWISPFGSHLYLSMYCALEQGLNAAMGLSIAVALAIHDTIEQVTGESVQLKWPNDVYWQGKKLSGILIELDGQPLEPSHAVIGIGLNVSMPDKSAEQIDQPWSALNQFSNTLDRNDIASQLIINLNNRIVQHQQSGLSHMVAQWNEFDCFIDKPVKIIAGERETMGICRGIDLNGALLLEVNGVNKTVYGGEVSLRGQS</sequence>
<dbReference type="SUPFAM" id="SSF55681">
    <property type="entry name" value="Class II aaRS and biotin synthetases"/>
    <property type="match status" value="1"/>
</dbReference>
<evidence type="ECO:0000256" key="6">
    <source>
        <dbReference type="HAMAP-Rule" id="MF_00978"/>
    </source>
</evidence>
<dbReference type="NCBIfam" id="TIGR00121">
    <property type="entry name" value="birA_ligase"/>
    <property type="match status" value="1"/>
</dbReference>
<keyword evidence="6" id="KW-0678">Repressor</keyword>
<evidence type="ECO:0000259" key="7">
    <source>
        <dbReference type="PROSITE" id="PS51733"/>
    </source>
</evidence>
<keyword evidence="1 6" id="KW-0436">Ligase</keyword>
<dbReference type="SUPFAM" id="SSF46785">
    <property type="entry name" value="Winged helix' DNA-binding domain"/>
    <property type="match status" value="1"/>
</dbReference>
<gene>
    <name evidence="6 8" type="primary">birA</name>
    <name evidence="8" type="ORF">tloyanaT_34880</name>
</gene>
<dbReference type="SUPFAM" id="SSF50037">
    <property type="entry name" value="C-terminal domain of transcriptional repressors"/>
    <property type="match status" value="1"/>
</dbReference>
<dbReference type="InterPro" id="IPR045864">
    <property type="entry name" value="aa-tRNA-synth_II/BPL/LPL"/>
</dbReference>
<dbReference type="InterPro" id="IPR004408">
    <property type="entry name" value="Biotin_CoA_COase_ligase"/>
</dbReference>
<feature type="DNA-binding region" description="H-T-H motif" evidence="6">
    <location>
        <begin position="18"/>
        <end position="37"/>
    </location>
</feature>
<proteinExistence type="inferred from homology"/>
<feature type="binding site" evidence="6">
    <location>
        <begin position="117"/>
        <end position="119"/>
    </location>
    <ligand>
        <name>biotin</name>
        <dbReference type="ChEBI" id="CHEBI:57586"/>
    </ligand>
</feature>
<dbReference type="Gene3D" id="1.10.10.10">
    <property type="entry name" value="Winged helix-like DNA-binding domain superfamily/Winged helix DNA-binding domain"/>
    <property type="match status" value="1"/>
</dbReference>
<dbReference type="RefSeq" id="WP_284301086.1">
    <property type="nucleotide sequence ID" value="NZ_BSSV01000009.1"/>
</dbReference>
<dbReference type="Gene3D" id="2.30.30.100">
    <property type="match status" value="1"/>
</dbReference>
<dbReference type="GO" id="GO:0016874">
    <property type="term" value="F:ligase activity"/>
    <property type="evidence" value="ECO:0007669"/>
    <property type="project" value="UniProtKB-KW"/>
</dbReference>
<dbReference type="Pfam" id="PF02237">
    <property type="entry name" value="BPL_C"/>
    <property type="match status" value="1"/>
</dbReference>
<comment type="caution">
    <text evidence="8">The sequence shown here is derived from an EMBL/GenBank/DDBJ whole genome shotgun (WGS) entry which is preliminary data.</text>
</comment>
<protein>
    <recommendedName>
        <fullName evidence="6">Bifunctional ligase/repressor BirA</fullName>
    </recommendedName>
    <alternativeName>
        <fullName evidence="6">Biotin operon repressor</fullName>
    </alternativeName>
    <alternativeName>
        <fullName evidence="6">Biotin--[acetyl-CoA-carboxylase] ligase</fullName>
        <ecNumber evidence="6">6.3.4.15</ecNumber>
    </alternativeName>
    <alternativeName>
        <fullName evidence="6">Biotin--protein ligase</fullName>
    </alternativeName>
    <alternativeName>
        <fullName evidence="6">Biotin-[acetyl-CoA carboxylase] synthetase</fullName>
    </alternativeName>
</protein>
<reference evidence="8 9" key="1">
    <citation type="submission" date="2023-03" db="EMBL/GenBank/DDBJ databases">
        <title>Thalassotalea loyana LMG 22536T draft genome sequence.</title>
        <authorList>
            <person name="Sawabe T."/>
        </authorList>
    </citation>
    <scope>NUCLEOTIDE SEQUENCE [LARGE SCALE GENOMIC DNA]</scope>
    <source>
        <strain evidence="8 9">LMG 22536</strain>
    </source>
</reference>
<feature type="binding site" evidence="6">
    <location>
        <position position="113"/>
    </location>
    <ligand>
        <name>biotin</name>
        <dbReference type="ChEBI" id="CHEBI:57586"/>
    </ligand>
</feature>
<evidence type="ECO:0000256" key="5">
    <source>
        <dbReference type="ARBA" id="ARBA00047846"/>
    </source>
</evidence>
<keyword evidence="4 6" id="KW-0092">Biotin</keyword>
<evidence type="ECO:0000256" key="1">
    <source>
        <dbReference type="ARBA" id="ARBA00022598"/>
    </source>
</evidence>
<comment type="function">
    <text evidence="6">Acts both as a biotin--[acetyl-CoA-carboxylase] ligase and a biotin-operon repressor. In the presence of ATP, BirA activates biotin to form the BirA-biotinyl-5'-adenylate (BirA-bio-5'-AMP or holoBirA) complex. HoloBirA can either transfer the biotinyl moiety to the biotin carboxyl carrier protein (BCCP) subunit of acetyl-CoA carboxylase, or bind to the biotin operator site and inhibit transcription of the operon.</text>
</comment>
<evidence type="ECO:0000313" key="8">
    <source>
        <dbReference type="EMBL" id="GLX87235.1"/>
    </source>
</evidence>
<keyword evidence="6" id="KW-0238">DNA-binding</keyword>